<dbReference type="Proteomes" id="UP001179280">
    <property type="component" value="Unassembled WGS sequence"/>
</dbReference>
<proteinExistence type="predicted"/>
<reference evidence="2" key="1">
    <citation type="submission" date="2021-01" db="EMBL/GenBank/DDBJ databases">
        <title>Genomic Encyclopedia of Type Strains, Phase IV (KMG-IV): sequencing the most valuable type-strain genomes for metagenomic binning, comparative biology and taxonomic classification.</title>
        <authorList>
            <person name="Goeker M."/>
        </authorList>
    </citation>
    <scope>NUCLEOTIDE SEQUENCE</scope>
    <source>
        <strain evidence="2">DSM 21943</strain>
    </source>
</reference>
<protein>
    <submittedName>
        <fullName evidence="2">Uncharacterized protein</fullName>
    </submittedName>
</protein>
<evidence type="ECO:0000256" key="1">
    <source>
        <dbReference type="SAM" id="Phobius"/>
    </source>
</evidence>
<keyword evidence="1" id="KW-0812">Transmembrane</keyword>
<keyword evidence="1" id="KW-1133">Transmembrane helix</keyword>
<dbReference type="EMBL" id="JAFBCV010000001">
    <property type="protein sequence ID" value="MBM7836792.1"/>
    <property type="molecule type" value="Genomic_DNA"/>
</dbReference>
<accession>A0ABS2SMR0</accession>
<comment type="caution">
    <text evidence="2">The sequence shown here is derived from an EMBL/GenBank/DDBJ whole genome shotgun (WGS) entry which is preliminary data.</text>
</comment>
<keyword evidence="1" id="KW-0472">Membrane</keyword>
<feature type="transmembrane region" description="Helical" evidence="1">
    <location>
        <begin position="6"/>
        <end position="25"/>
    </location>
</feature>
<keyword evidence="3" id="KW-1185">Reference proteome</keyword>
<gene>
    <name evidence="2" type="ORF">JOC54_000023</name>
</gene>
<organism evidence="2 3">
    <name type="scientific">Shouchella xiaoxiensis</name>
    <dbReference type="NCBI Taxonomy" id="766895"/>
    <lineage>
        <taxon>Bacteria</taxon>
        <taxon>Bacillati</taxon>
        <taxon>Bacillota</taxon>
        <taxon>Bacilli</taxon>
        <taxon>Bacillales</taxon>
        <taxon>Bacillaceae</taxon>
        <taxon>Shouchella</taxon>
    </lineage>
</organism>
<evidence type="ECO:0000313" key="3">
    <source>
        <dbReference type="Proteomes" id="UP001179280"/>
    </source>
</evidence>
<evidence type="ECO:0000313" key="2">
    <source>
        <dbReference type="EMBL" id="MBM7836792.1"/>
    </source>
</evidence>
<sequence>MTLPIAIVVSTAIICLTAFVTIISVKSMDYKEKE</sequence>
<name>A0ABS2SMR0_9BACI</name>